<organism evidence="1 2">
    <name type="scientific">Prosthecobacter debontii</name>
    <dbReference type="NCBI Taxonomy" id="48467"/>
    <lineage>
        <taxon>Bacteria</taxon>
        <taxon>Pseudomonadati</taxon>
        <taxon>Verrucomicrobiota</taxon>
        <taxon>Verrucomicrobiia</taxon>
        <taxon>Verrucomicrobiales</taxon>
        <taxon>Verrucomicrobiaceae</taxon>
        <taxon>Prosthecobacter</taxon>
    </lineage>
</organism>
<evidence type="ECO:0000313" key="2">
    <source>
        <dbReference type="Proteomes" id="UP000190774"/>
    </source>
</evidence>
<dbReference type="AlphaFoldDB" id="A0A1T4YH23"/>
<dbReference type="STRING" id="48467.SAMN02745166_03163"/>
<accession>A0A1T4YH23</accession>
<reference evidence="2" key="1">
    <citation type="submission" date="2017-02" db="EMBL/GenBank/DDBJ databases">
        <authorList>
            <person name="Varghese N."/>
            <person name="Submissions S."/>
        </authorList>
    </citation>
    <scope>NUCLEOTIDE SEQUENCE [LARGE SCALE GENOMIC DNA]</scope>
    <source>
        <strain evidence="2">ATCC 700200</strain>
    </source>
</reference>
<gene>
    <name evidence="1" type="ORF">SAMN02745166_03163</name>
</gene>
<dbReference type="EMBL" id="FUYE01000010">
    <property type="protein sequence ID" value="SKB00535.1"/>
    <property type="molecule type" value="Genomic_DNA"/>
</dbReference>
<name>A0A1T4YH23_9BACT</name>
<proteinExistence type="predicted"/>
<sequence length="55" mass="6138">MKTVCRNICIILGGPPEALKNRLDRVTPFPSSRNVQIHLGERGSDLILLIHGWTT</sequence>
<protein>
    <submittedName>
        <fullName evidence="1">Uncharacterized protein</fullName>
    </submittedName>
</protein>
<keyword evidence="2" id="KW-1185">Reference proteome</keyword>
<dbReference type="Proteomes" id="UP000190774">
    <property type="component" value="Unassembled WGS sequence"/>
</dbReference>
<evidence type="ECO:0000313" key="1">
    <source>
        <dbReference type="EMBL" id="SKB00535.1"/>
    </source>
</evidence>